<dbReference type="EMBL" id="UINC01184612">
    <property type="protein sequence ID" value="SVD95904.1"/>
    <property type="molecule type" value="Genomic_DNA"/>
</dbReference>
<name>A0A382ZK84_9ZZZZ</name>
<evidence type="ECO:0000313" key="1">
    <source>
        <dbReference type="EMBL" id="SVD95904.1"/>
    </source>
</evidence>
<gene>
    <name evidence="1" type="ORF">METZ01_LOCUS448758</name>
</gene>
<reference evidence="1" key="1">
    <citation type="submission" date="2018-05" db="EMBL/GenBank/DDBJ databases">
        <authorList>
            <person name="Lanie J.A."/>
            <person name="Ng W.-L."/>
            <person name="Kazmierczak K.M."/>
            <person name="Andrzejewski T.M."/>
            <person name="Davidsen T.M."/>
            <person name="Wayne K.J."/>
            <person name="Tettelin H."/>
            <person name="Glass J.I."/>
            <person name="Rusch D."/>
            <person name="Podicherti R."/>
            <person name="Tsui H.-C.T."/>
            <person name="Winkler M.E."/>
        </authorList>
    </citation>
    <scope>NUCLEOTIDE SEQUENCE</scope>
</reference>
<proteinExistence type="predicted"/>
<sequence length="74" mass="7697">WRLGDIVDSKLGSVYFDFASGESAVNGVVGASEDFAADCNDGFGLQASELTGEGFICGIEDDLGKAFSIAKIDK</sequence>
<protein>
    <submittedName>
        <fullName evidence="1">Uncharacterized protein</fullName>
    </submittedName>
</protein>
<organism evidence="1">
    <name type="scientific">marine metagenome</name>
    <dbReference type="NCBI Taxonomy" id="408172"/>
    <lineage>
        <taxon>unclassified sequences</taxon>
        <taxon>metagenomes</taxon>
        <taxon>ecological metagenomes</taxon>
    </lineage>
</organism>
<accession>A0A382ZK84</accession>
<dbReference type="AlphaFoldDB" id="A0A382ZK84"/>
<feature type="non-terminal residue" evidence="1">
    <location>
        <position position="1"/>
    </location>
</feature>